<evidence type="ECO:0000313" key="11">
    <source>
        <dbReference type="EMBL" id="EDO40463.1"/>
    </source>
</evidence>
<dbReference type="PROSITE" id="PS50262">
    <property type="entry name" value="G_PROTEIN_RECEP_F1_2"/>
    <property type="match status" value="1"/>
</dbReference>
<evidence type="ECO:0000256" key="4">
    <source>
        <dbReference type="ARBA" id="ARBA00023040"/>
    </source>
</evidence>
<dbReference type="InParanoid" id="A7S737"/>
<dbReference type="FunFam" id="1.20.1070.10:FF:000673">
    <property type="entry name" value="Predicted protein"/>
    <property type="match status" value="1"/>
</dbReference>
<keyword evidence="4" id="KW-0297">G-protein coupled receptor</keyword>
<gene>
    <name evidence="11" type="ORF">NEMVEDRAFT_v1g207843</name>
</gene>
<evidence type="ECO:0000259" key="10">
    <source>
        <dbReference type="PROSITE" id="PS50262"/>
    </source>
</evidence>
<feature type="transmembrane region" description="Helical" evidence="9">
    <location>
        <begin position="91"/>
        <end position="112"/>
    </location>
</feature>
<protein>
    <recommendedName>
        <fullName evidence="10">G-protein coupled receptors family 1 profile domain-containing protein</fullName>
    </recommendedName>
</protein>
<dbReference type="InterPro" id="IPR050125">
    <property type="entry name" value="GPCR_opsins"/>
</dbReference>
<feature type="transmembrane region" description="Helical" evidence="9">
    <location>
        <begin position="181"/>
        <end position="202"/>
    </location>
</feature>
<dbReference type="Gene3D" id="1.20.1070.10">
    <property type="entry name" value="Rhodopsin 7-helix transmembrane proteins"/>
    <property type="match status" value="1"/>
</dbReference>
<feature type="transmembrane region" description="Helical" evidence="9">
    <location>
        <begin position="55"/>
        <end position="79"/>
    </location>
</feature>
<proteinExistence type="predicted"/>
<feature type="transmembrane region" description="Helical" evidence="9">
    <location>
        <begin position="20"/>
        <end position="43"/>
    </location>
</feature>
<dbReference type="eggNOG" id="KOG3656">
    <property type="taxonomic scope" value="Eukaryota"/>
</dbReference>
<evidence type="ECO:0000313" key="12">
    <source>
        <dbReference type="Proteomes" id="UP000001593"/>
    </source>
</evidence>
<dbReference type="CDD" id="cd00637">
    <property type="entry name" value="7tm_classA_rhodopsin-like"/>
    <property type="match status" value="1"/>
</dbReference>
<keyword evidence="7" id="KW-0807">Transducer</keyword>
<dbReference type="Pfam" id="PF00001">
    <property type="entry name" value="7tm_1"/>
    <property type="match status" value="1"/>
</dbReference>
<reference evidence="11 12" key="1">
    <citation type="journal article" date="2007" name="Science">
        <title>Sea anemone genome reveals ancestral eumetazoan gene repertoire and genomic organization.</title>
        <authorList>
            <person name="Putnam N.H."/>
            <person name="Srivastava M."/>
            <person name="Hellsten U."/>
            <person name="Dirks B."/>
            <person name="Chapman J."/>
            <person name="Salamov A."/>
            <person name="Terry A."/>
            <person name="Shapiro H."/>
            <person name="Lindquist E."/>
            <person name="Kapitonov V.V."/>
            <person name="Jurka J."/>
            <person name="Genikhovich G."/>
            <person name="Grigoriev I.V."/>
            <person name="Lucas S.M."/>
            <person name="Steele R.E."/>
            <person name="Finnerty J.R."/>
            <person name="Technau U."/>
            <person name="Martindale M.Q."/>
            <person name="Rokhsar D.S."/>
        </authorList>
    </citation>
    <scope>NUCLEOTIDE SEQUENCE [LARGE SCALE GENOMIC DNA]</scope>
    <source>
        <strain evidence="12">CH2 X CH6</strain>
    </source>
</reference>
<feature type="transmembrane region" description="Helical" evidence="9">
    <location>
        <begin position="132"/>
        <end position="153"/>
    </location>
</feature>
<feature type="region of interest" description="Disordered" evidence="8">
    <location>
        <begin position="347"/>
        <end position="392"/>
    </location>
</feature>
<evidence type="ECO:0000256" key="6">
    <source>
        <dbReference type="ARBA" id="ARBA00023170"/>
    </source>
</evidence>
<comment type="subcellular location">
    <subcellularLocation>
        <location evidence="1">Membrane</location>
        <topology evidence="1">Multi-pass membrane protein</topology>
    </subcellularLocation>
</comment>
<feature type="transmembrane region" description="Helical" evidence="9">
    <location>
        <begin position="270"/>
        <end position="291"/>
    </location>
</feature>
<sequence>MTVMEEQLTSRSVEMVVTETAIAGGLALASFIGNALVLLSVLLNARLRKQQYLYIANYAFIDLLVACAVLLLSIYALALGSWPVGATICTLQGHVVMVLPAITNITMAISAVDRAFATSKPISHATFFTRRYTSILIMLCWLVVLALPASFFINNRKFVFHPGYALCKTDEGYMDTGTVEFFYAVVPFIITGISYVNIKIGLRKNAHALVKMRHHAQWEFLSSWRAEDAVTALYAALAIAVLLCALPGYAFNAALGSRIFFDPVTLPRSLYLAGTYAFALGSAVKPMIIVSKDKDFAAALRRILRCSKRSSAKVGDIPRIYGGAESVLQSDCGAGVRQFLSAYGGTERAEPCGRSTRASSGRKNGWAEHEEGNEEENEGGNKEVNEEENEGE</sequence>
<dbReference type="InterPro" id="IPR000276">
    <property type="entry name" value="GPCR_Rhodpsn"/>
</dbReference>
<dbReference type="HOGENOM" id="CLU_704582_0_0_1"/>
<dbReference type="EMBL" id="DS469591">
    <property type="protein sequence ID" value="EDO40463.1"/>
    <property type="molecule type" value="Genomic_DNA"/>
</dbReference>
<evidence type="ECO:0000256" key="3">
    <source>
        <dbReference type="ARBA" id="ARBA00022989"/>
    </source>
</evidence>
<dbReference type="PhylomeDB" id="A7S737"/>
<evidence type="ECO:0000256" key="8">
    <source>
        <dbReference type="SAM" id="MobiDB-lite"/>
    </source>
</evidence>
<organism evidence="11 12">
    <name type="scientific">Nematostella vectensis</name>
    <name type="common">Starlet sea anemone</name>
    <dbReference type="NCBI Taxonomy" id="45351"/>
    <lineage>
        <taxon>Eukaryota</taxon>
        <taxon>Metazoa</taxon>
        <taxon>Cnidaria</taxon>
        <taxon>Anthozoa</taxon>
        <taxon>Hexacorallia</taxon>
        <taxon>Actiniaria</taxon>
        <taxon>Edwardsiidae</taxon>
        <taxon>Nematostella</taxon>
    </lineage>
</organism>
<dbReference type="GO" id="GO:0007602">
    <property type="term" value="P:phototransduction"/>
    <property type="evidence" value="ECO:0000318"/>
    <property type="project" value="GO_Central"/>
</dbReference>
<keyword evidence="6" id="KW-0675">Receptor</keyword>
<dbReference type="AlphaFoldDB" id="A7S737"/>
<keyword evidence="12" id="KW-1185">Reference proteome</keyword>
<feature type="transmembrane region" description="Helical" evidence="9">
    <location>
        <begin position="229"/>
        <end position="250"/>
    </location>
</feature>
<keyword evidence="2 9" id="KW-0812">Transmembrane</keyword>
<keyword evidence="3 9" id="KW-1133">Transmembrane helix</keyword>
<keyword evidence="5 9" id="KW-0472">Membrane</keyword>
<dbReference type="Proteomes" id="UP000001593">
    <property type="component" value="Unassembled WGS sequence"/>
</dbReference>
<name>A7S737_NEMVE</name>
<evidence type="ECO:0000256" key="5">
    <source>
        <dbReference type="ARBA" id="ARBA00023136"/>
    </source>
</evidence>
<evidence type="ECO:0000256" key="2">
    <source>
        <dbReference type="ARBA" id="ARBA00022692"/>
    </source>
</evidence>
<dbReference type="KEGG" id="nve:5512133"/>
<evidence type="ECO:0000256" key="9">
    <source>
        <dbReference type="SAM" id="Phobius"/>
    </source>
</evidence>
<dbReference type="GO" id="GO:0007186">
    <property type="term" value="P:G protein-coupled receptor signaling pathway"/>
    <property type="evidence" value="ECO:0000318"/>
    <property type="project" value="GO_Central"/>
</dbReference>
<dbReference type="GO" id="GO:0071482">
    <property type="term" value="P:cellular response to light stimulus"/>
    <property type="evidence" value="ECO:0000318"/>
    <property type="project" value="GO_Central"/>
</dbReference>
<dbReference type="GO" id="GO:0008020">
    <property type="term" value="F:G protein-coupled photoreceptor activity"/>
    <property type="evidence" value="ECO:0000318"/>
    <property type="project" value="GO_Central"/>
</dbReference>
<dbReference type="PANTHER" id="PTHR24240">
    <property type="entry name" value="OPSIN"/>
    <property type="match status" value="1"/>
</dbReference>
<evidence type="ECO:0000256" key="1">
    <source>
        <dbReference type="ARBA" id="ARBA00004141"/>
    </source>
</evidence>
<feature type="domain" description="G-protein coupled receptors family 1 profile" evidence="10">
    <location>
        <begin position="33"/>
        <end position="289"/>
    </location>
</feature>
<accession>A7S737</accession>
<dbReference type="GO" id="GO:0005886">
    <property type="term" value="C:plasma membrane"/>
    <property type="evidence" value="ECO:0000318"/>
    <property type="project" value="GO_Central"/>
</dbReference>
<dbReference type="InterPro" id="IPR017452">
    <property type="entry name" value="GPCR_Rhodpsn_7TM"/>
</dbReference>
<dbReference type="SUPFAM" id="SSF81321">
    <property type="entry name" value="Family A G protein-coupled receptor-like"/>
    <property type="match status" value="1"/>
</dbReference>
<evidence type="ECO:0000256" key="7">
    <source>
        <dbReference type="ARBA" id="ARBA00023224"/>
    </source>
</evidence>